<dbReference type="GO" id="GO:0005737">
    <property type="term" value="C:cytoplasm"/>
    <property type="evidence" value="ECO:0007669"/>
    <property type="project" value="TreeGrafter"/>
</dbReference>
<dbReference type="GO" id="GO:0043022">
    <property type="term" value="F:ribosome binding"/>
    <property type="evidence" value="ECO:0007669"/>
    <property type="project" value="TreeGrafter"/>
</dbReference>
<dbReference type="PANTHER" id="PTHR12566">
    <property type="entry name" value="CYTOPLASMIC POLYADENYLATION ELEMENT BINDING PROTEIN CPEB"/>
    <property type="match status" value="1"/>
</dbReference>
<dbReference type="OrthoDB" id="10033548at2759"/>
<proteinExistence type="inferred from homology"/>
<comment type="similarity">
    <text evidence="1">Belongs to the RRM CPEB family.</text>
</comment>
<dbReference type="PANTHER" id="PTHR12566:SF9">
    <property type="entry name" value="CYTOPLASMIC POLYADENYLATION ELEMENT-BINDING PROTEIN 1"/>
    <property type="match status" value="1"/>
</dbReference>
<dbReference type="Pfam" id="PF16368">
    <property type="entry name" value="CEBP1_N"/>
    <property type="match status" value="1"/>
</dbReference>
<keyword evidence="8" id="KW-1185">Reference proteome</keyword>
<dbReference type="CDD" id="cd12723">
    <property type="entry name" value="RRM1_CPEB1"/>
    <property type="match status" value="1"/>
</dbReference>
<dbReference type="GO" id="GO:2000766">
    <property type="term" value="P:negative regulation of cytoplasmic translation"/>
    <property type="evidence" value="ECO:0007669"/>
    <property type="project" value="TreeGrafter"/>
</dbReference>
<sequence>MNSKTTVDTKTPSLFGRASYVPSDPIVSPPFLPDRRWAFNSVLNLNYGAPDSIERAARAHKNAAAFSKARCTWEGPLPPRTYENPTYSCKVFLGGVPWDITEDGLIEAFAAFGPVKTFWPGKENRSGPCPPKDGYAYLIFKTDKHVKDLLQACTYDFSNGGNWYFEISSRRLSSKKVQVVPWVISDSHYVHRPSEELDPSKTVFVGALHGMLNAEGLALVMEDLFGGVVNAFIYRDKYKYPIGSGQITFNNRVSYMKAVSAAFIEIKTPRFTKKIEKFQHRIDEIFKYKVQSFIEDTIIVQIMPVDTD</sequence>
<dbReference type="InterPro" id="IPR034819">
    <property type="entry name" value="CPEB"/>
</dbReference>
<dbReference type="InterPro" id="IPR034977">
    <property type="entry name" value="CPEB1_RRM1"/>
</dbReference>
<dbReference type="FunFam" id="3.30.70.330:FF:000054">
    <property type="entry name" value="Cytoplasmic polyadenylation element-binding protein 1"/>
    <property type="match status" value="1"/>
</dbReference>
<name>A0A8X6UPC8_NEPPI</name>
<dbReference type="GO" id="GO:0043005">
    <property type="term" value="C:neuron projection"/>
    <property type="evidence" value="ECO:0007669"/>
    <property type="project" value="TreeGrafter"/>
</dbReference>
<dbReference type="Proteomes" id="UP000887013">
    <property type="component" value="Unassembled WGS sequence"/>
</dbReference>
<dbReference type="PROSITE" id="PS50102">
    <property type="entry name" value="RRM"/>
    <property type="match status" value="1"/>
</dbReference>
<dbReference type="SMART" id="SM00360">
    <property type="entry name" value="RRM"/>
    <property type="match status" value="2"/>
</dbReference>
<protein>
    <submittedName>
        <fullName evidence="7">Cytoplasmic polyadenylation element-binding protein 1-B</fullName>
    </submittedName>
</protein>
<dbReference type="Pfam" id="PF16367">
    <property type="entry name" value="RRM_7"/>
    <property type="match status" value="1"/>
</dbReference>
<accession>A0A8X6UPC8</accession>
<keyword evidence="3" id="KW-0810">Translation regulation</keyword>
<dbReference type="GO" id="GO:0005634">
    <property type="term" value="C:nucleus"/>
    <property type="evidence" value="ECO:0007669"/>
    <property type="project" value="TreeGrafter"/>
</dbReference>
<evidence type="ECO:0000313" key="8">
    <source>
        <dbReference type="Proteomes" id="UP000887013"/>
    </source>
</evidence>
<dbReference type="InterPro" id="IPR000504">
    <property type="entry name" value="RRM_dom"/>
</dbReference>
<dbReference type="InterPro" id="IPR032292">
    <property type="entry name" value="CEBP1_N"/>
</dbReference>
<dbReference type="InterPro" id="IPR035979">
    <property type="entry name" value="RBD_domain_sf"/>
</dbReference>
<evidence type="ECO:0000256" key="2">
    <source>
        <dbReference type="ARBA" id="ARBA00022737"/>
    </source>
</evidence>
<evidence type="ECO:0000259" key="6">
    <source>
        <dbReference type="PROSITE" id="PS50102"/>
    </source>
</evidence>
<evidence type="ECO:0000256" key="3">
    <source>
        <dbReference type="ARBA" id="ARBA00022845"/>
    </source>
</evidence>
<organism evidence="7 8">
    <name type="scientific">Nephila pilipes</name>
    <name type="common">Giant wood spider</name>
    <name type="synonym">Nephila maculata</name>
    <dbReference type="NCBI Taxonomy" id="299642"/>
    <lineage>
        <taxon>Eukaryota</taxon>
        <taxon>Metazoa</taxon>
        <taxon>Ecdysozoa</taxon>
        <taxon>Arthropoda</taxon>
        <taxon>Chelicerata</taxon>
        <taxon>Arachnida</taxon>
        <taxon>Araneae</taxon>
        <taxon>Araneomorphae</taxon>
        <taxon>Entelegynae</taxon>
        <taxon>Araneoidea</taxon>
        <taxon>Nephilidae</taxon>
        <taxon>Nephila</taxon>
    </lineage>
</organism>
<keyword evidence="2" id="KW-0677">Repeat</keyword>
<gene>
    <name evidence="7" type="primary">cpeb1-b</name>
    <name evidence="7" type="ORF">NPIL_120931</name>
</gene>
<evidence type="ECO:0000313" key="7">
    <source>
        <dbReference type="EMBL" id="GFU36490.1"/>
    </source>
</evidence>
<dbReference type="GO" id="GO:0000900">
    <property type="term" value="F:mRNA regulatory element binding translation repressor activity"/>
    <property type="evidence" value="ECO:0007669"/>
    <property type="project" value="TreeGrafter"/>
</dbReference>
<reference evidence="7" key="1">
    <citation type="submission" date="2020-08" db="EMBL/GenBank/DDBJ databases">
        <title>Multicomponent nature underlies the extraordinary mechanical properties of spider dragline silk.</title>
        <authorList>
            <person name="Kono N."/>
            <person name="Nakamura H."/>
            <person name="Mori M."/>
            <person name="Yoshida Y."/>
            <person name="Ohtoshi R."/>
            <person name="Malay A.D."/>
            <person name="Moran D.A.P."/>
            <person name="Tomita M."/>
            <person name="Numata K."/>
            <person name="Arakawa K."/>
        </authorList>
    </citation>
    <scope>NUCLEOTIDE SEQUENCE</scope>
</reference>
<dbReference type="GO" id="GO:0045202">
    <property type="term" value="C:synapse"/>
    <property type="evidence" value="ECO:0007669"/>
    <property type="project" value="TreeGrafter"/>
</dbReference>
<dbReference type="SUPFAM" id="SSF54928">
    <property type="entry name" value="RNA-binding domain, RBD"/>
    <property type="match status" value="1"/>
</dbReference>
<dbReference type="EMBL" id="BMAW01034740">
    <property type="protein sequence ID" value="GFU36490.1"/>
    <property type="molecule type" value="Genomic_DNA"/>
</dbReference>
<evidence type="ECO:0000256" key="4">
    <source>
        <dbReference type="ARBA" id="ARBA00022884"/>
    </source>
</evidence>
<dbReference type="AlphaFoldDB" id="A0A8X6UPC8"/>
<keyword evidence="4 5" id="KW-0694">RNA-binding</keyword>
<evidence type="ECO:0000256" key="5">
    <source>
        <dbReference type="PROSITE-ProRule" id="PRU00176"/>
    </source>
</evidence>
<dbReference type="Gene3D" id="3.30.70.330">
    <property type="match status" value="2"/>
</dbReference>
<evidence type="ECO:0000256" key="1">
    <source>
        <dbReference type="ARBA" id="ARBA00010347"/>
    </source>
</evidence>
<dbReference type="FunFam" id="3.30.70.330:FF:000086">
    <property type="entry name" value="Putative Cytoplasmic polyadenylation element-binding protein 1"/>
    <property type="match status" value="1"/>
</dbReference>
<dbReference type="GO" id="GO:0008135">
    <property type="term" value="F:translation factor activity, RNA binding"/>
    <property type="evidence" value="ECO:0007669"/>
    <property type="project" value="TreeGrafter"/>
</dbReference>
<feature type="domain" description="RRM" evidence="6">
    <location>
        <begin position="89"/>
        <end position="179"/>
    </location>
</feature>
<dbReference type="InterPro" id="IPR012677">
    <property type="entry name" value="Nucleotide-bd_a/b_plait_sf"/>
</dbReference>
<dbReference type="GO" id="GO:0003730">
    <property type="term" value="F:mRNA 3'-UTR binding"/>
    <property type="evidence" value="ECO:0007669"/>
    <property type="project" value="InterPro"/>
</dbReference>
<comment type="caution">
    <text evidence="7">The sequence shown here is derived from an EMBL/GenBank/DDBJ whole genome shotgun (WGS) entry which is preliminary data.</text>
</comment>